<dbReference type="Gene3D" id="3.20.20.370">
    <property type="entry name" value="Glycoside hydrolase/deacetylase"/>
    <property type="match status" value="1"/>
</dbReference>
<organism evidence="4 5">
    <name type="scientific">Streptomyces umbrinus</name>
    <dbReference type="NCBI Taxonomy" id="67370"/>
    <lineage>
        <taxon>Bacteria</taxon>
        <taxon>Bacillati</taxon>
        <taxon>Actinomycetota</taxon>
        <taxon>Actinomycetes</taxon>
        <taxon>Kitasatosporales</taxon>
        <taxon>Streptomycetaceae</taxon>
        <taxon>Streptomyces</taxon>
        <taxon>Streptomyces phaeochromogenes group</taxon>
    </lineage>
</organism>
<evidence type="ECO:0000313" key="5">
    <source>
        <dbReference type="Proteomes" id="UP001230328"/>
    </source>
</evidence>
<keyword evidence="2" id="KW-0378">Hydrolase</keyword>
<reference evidence="4 5" key="1">
    <citation type="submission" date="2023-07" db="EMBL/GenBank/DDBJ databases">
        <title>Comparative genomics of wheat-associated soil bacteria to identify genetic determinants of phenazine resistance.</title>
        <authorList>
            <person name="Mouncey N."/>
        </authorList>
    </citation>
    <scope>NUCLEOTIDE SEQUENCE [LARGE SCALE GENOMIC DNA]</scope>
    <source>
        <strain evidence="4 5">V2I4</strain>
    </source>
</reference>
<dbReference type="SUPFAM" id="SSF88713">
    <property type="entry name" value="Glycoside hydrolase/deacetylase"/>
    <property type="match status" value="1"/>
</dbReference>
<dbReference type="PROSITE" id="PS51677">
    <property type="entry name" value="NODB"/>
    <property type="match status" value="1"/>
</dbReference>
<feature type="domain" description="NodB homology" evidence="3">
    <location>
        <begin position="72"/>
        <end position="259"/>
    </location>
</feature>
<dbReference type="CDD" id="cd10917">
    <property type="entry name" value="CE4_NodB_like_6s_7s"/>
    <property type="match status" value="1"/>
</dbReference>
<keyword evidence="1" id="KW-0479">Metal-binding</keyword>
<protein>
    <submittedName>
        <fullName evidence="4">Peptidoglycan/xylan/chitin deacetylase (PgdA/CDA1 family)</fullName>
    </submittedName>
</protein>
<accession>A0ABU0SLL2</accession>
<dbReference type="InterPro" id="IPR050248">
    <property type="entry name" value="Polysacc_deacetylase_ArnD"/>
</dbReference>
<evidence type="ECO:0000313" key="4">
    <source>
        <dbReference type="EMBL" id="MDQ1024452.1"/>
    </source>
</evidence>
<dbReference type="InterPro" id="IPR002509">
    <property type="entry name" value="NODB_dom"/>
</dbReference>
<dbReference type="Pfam" id="PF01522">
    <property type="entry name" value="Polysacc_deac_1"/>
    <property type="match status" value="1"/>
</dbReference>
<dbReference type="EMBL" id="JAUSZI010000002">
    <property type="protein sequence ID" value="MDQ1024452.1"/>
    <property type="molecule type" value="Genomic_DNA"/>
</dbReference>
<dbReference type="PANTHER" id="PTHR10587:SF133">
    <property type="entry name" value="CHITIN DEACETYLASE 1-RELATED"/>
    <property type="match status" value="1"/>
</dbReference>
<dbReference type="PANTHER" id="PTHR10587">
    <property type="entry name" value="GLYCOSYL TRANSFERASE-RELATED"/>
    <property type="match status" value="1"/>
</dbReference>
<evidence type="ECO:0000256" key="2">
    <source>
        <dbReference type="ARBA" id="ARBA00022801"/>
    </source>
</evidence>
<sequence>MVLAGLSVAVTAAALVLGLILPASGHSLTDRCPRTGAATGCGVAPRSVGGADPGPVGRLYGSEVRRIPTSSRSVALTFNAAWDETGVETALTVLRGRNVPATFFLTGRFAERHPGAARSMAAEHGIGNHSYSHPQFADLTRPEAEQEIMGADRAIRRATGAVPLPLFRFPYSATTPEGIAQANELGFADIEFTTDTNGYLGTAGGMTVQKVVDRVVDALTPGAIVQMHVGTAQGHGPALDVQALPRIIDTIHAHGYRIIDLRTVLE</sequence>
<dbReference type="Proteomes" id="UP001230328">
    <property type="component" value="Unassembled WGS sequence"/>
</dbReference>
<evidence type="ECO:0000256" key="1">
    <source>
        <dbReference type="ARBA" id="ARBA00022723"/>
    </source>
</evidence>
<name>A0ABU0SLL2_9ACTN</name>
<gene>
    <name evidence="4" type="ORF">QF035_002034</name>
</gene>
<proteinExistence type="predicted"/>
<comment type="caution">
    <text evidence="4">The sequence shown here is derived from an EMBL/GenBank/DDBJ whole genome shotgun (WGS) entry which is preliminary data.</text>
</comment>
<dbReference type="InterPro" id="IPR011330">
    <property type="entry name" value="Glyco_hydro/deAcase_b/a-brl"/>
</dbReference>
<keyword evidence="5" id="KW-1185">Reference proteome</keyword>
<evidence type="ECO:0000259" key="3">
    <source>
        <dbReference type="PROSITE" id="PS51677"/>
    </source>
</evidence>